<name>A0A813ALR4_9DINO</name>
<dbReference type="OrthoDB" id="2096344at2759"/>
<organism evidence="1 2">
    <name type="scientific">Symbiodinium necroappetens</name>
    <dbReference type="NCBI Taxonomy" id="1628268"/>
    <lineage>
        <taxon>Eukaryota</taxon>
        <taxon>Sar</taxon>
        <taxon>Alveolata</taxon>
        <taxon>Dinophyceae</taxon>
        <taxon>Suessiales</taxon>
        <taxon>Symbiodiniaceae</taxon>
        <taxon>Symbiodinium</taxon>
    </lineage>
</organism>
<feature type="non-terminal residue" evidence="1">
    <location>
        <position position="1"/>
    </location>
</feature>
<gene>
    <name evidence="1" type="primary">GIP</name>
    <name evidence="1" type="ORF">SNEC2469_LOCUS28078</name>
</gene>
<evidence type="ECO:0000313" key="1">
    <source>
        <dbReference type="EMBL" id="CAE7870071.1"/>
    </source>
</evidence>
<reference evidence="1" key="1">
    <citation type="submission" date="2021-02" db="EMBL/GenBank/DDBJ databases">
        <authorList>
            <person name="Dougan E. K."/>
            <person name="Rhodes N."/>
            <person name="Thang M."/>
            <person name="Chan C."/>
        </authorList>
    </citation>
    <scope>NUCLEOTIDE SEQUENCE</scope>
</reference>
<keyword evidence="2" id="KW-1185">Reference proteome</keyword>
<proteinExistence type="predicted"/>
<protein>
    <submittedName>
        <fullName evidence="1">GIP protein</fullName>
    </submittedName>
</protein>
<dbReference type="AlphaFoldDB" id="A0A813ALR4"/>
<accession>A0A813ALR4</accession>
<dbReference type="SUPFAM" id="SSF50978">
    <property type="entry name" value="WD40 repeat-like"/>
    <property type="match status" value="1"/>
</dbReference>
<comment type="caution">
    <text evidence="1">The sequence shown here is derived from an EMBL/GenBank/DDBJ whole genome shotgun (WGS) entry which is preliminary data.</text>
</comment>
<dbReference type="Proteomes" id="UP000601435">
    <property type="component" value="Unassembled WGS sequence"/>
</dbReference>
<evidence type="ECO:0000313" key="2">
    <source>
        <dbReference type="Proteomes" id="UP000601435"/>
    </source>
</evidence>
<dbReference type="InterPro" id="IPR015943">
    <property type="entry name" value="WD40/YVTN_repeat-like_dom_sf"/>
</dbReference>
<dbReference type="EMBL" id="CAJNJA010060209">
    <property type="protein sequence ID" value="CAE7870071.1"/>
    <property type="molecule type" value="Genomic_DNA"/>
</dbReference>
<feature type="non-terminal residue" evidence="1">
    <location>
        <position position="117"/>
    </location>
</feature>
<dbReference type="Gene3D" id="2.130.10.10">
    <property type="entry name" value="YVTN repeat-like/Quinoprotein amine dehydrogenase"/>
    <property type="match status" value="1"/>
</dbReference>
<sequence length="117" mass="12408">AWQVEAPWPPPAPRNGWRSLDRVSRGEFLDFSQSLVVLGQMSALGSHEVGLYDAALSPPRGLSACAGHWDFVADVCAISAQSFASASLDGSLLLWDLRSGLGPTAKAGFREAAPRSL</sequence>
<dbReference type="InterPro" id="IPR036322">
    <property type="entry name" value="WD40_repeat_dom_sf"/>
</dbReference>